<dbReference type="InterPro" id="IPR000866">
    <property type="entry name" value="AhpC/TSA"/>
</dbReference>
<evidence type="ECO:0000256" key="1">
    <source>
        <dbReference type="SAM" id="SignalP"/>
    </source>
</evidence>
<feature type="signal peptide" evidence="1">
    <location>
        <begin position="1"/>
        <end position="19"/>
    </location>
</feature>
<evidence type="ECO:0000313" key="4">
    <source>
        <dbReference type="Proteomes" id="UP000599179"/>
    </source>
</evidence>
<gene>
    <name evidence="3" type="ORF">GCM10010832_19640</name>
</gene>
<dbReference type="SUPFAM" id="SSF52833">
    <property type="entry name" value="Thioredoxin-like"/>
    <property type="match status" value="1"/>
</dbReference>
<dbReference type="RefSeq" id="WP_188458945.1">
    <property type="nucleotide sequence ID" value="NZ_BMGM01000008.1"/>
</dbReference>
<dbReference type="InterPro" id="IPR036249">
    <property type="entry name" value="Thioredoxin-like_sf"/>
</dbReference>
<comment type="caution">
    <text evidence="3">The sequence shown here is derived from an EMBL/GenBank/DDBJ whole genome shotgun (WGS) entry which is preliminary data.</text>
</comment>
<keyword evidence="4" id="KW-1185">Reference proteome</keyword>
<dbReference type="PROSITE" id="PS51352">
    <property type="entry name" value="THIOREDOXIN_2"/>
    <property type="match status" value="1"/>
</dbReference>
<protein>
    <recommendedName>
        <fullName evidence="2">Thioredoxin domain-containing protein</fullName>
    </recommendedName>
</protein>
<reference evidence="4" key="1">
    <citation type="journal article" date="2019" name="Int. J. Syst. Evol. Microbiol.">
        <title>The Global Catalogue of Microorganisms (GCM) 10K type strain sequencing project: providing services to taxonomists for standard genome sequencing and annotation.</title>
        <authorList>
            <consortium name="The Broad Institute Genomics Platform"/>
            <consortium name="The Broad Institute Genome Sequencing Center for Infectious Disease"/>
            <person name="Wu L."/>
            <person name="Ma J."/>
        </authorList>
    </citation>
    <scope>NUCLEOTIDE SEQUENCE [LARGE SCALE GENOMIC DNA]</scope>
    <source>
        <strain evidence="4">CGMCC 1.12931</strain>
    </source>
</reference>
<keyword evidence="1" id="KW-0732">Signal</keyword>
<feature type="domain" description="Thioredoxin" evidence="2">
    <location>
        <begin position="99"/>
        <end position="245"/>
    </location>
</feature>
<dbReference type="PANTHER" id="PTHR42852">
    <property type="entry name" value="THIOL:DISULFIDE INTERCHANGE PROTEIN DSBE"/>
    <property type="match status" value="1"/>
</dbReference>
<dbReference type="EMBL" id="BMGM01000008">
    <property type="protein sequence ID" value="GGE39487.1"/>
    <property type="molecule type" value="Genomic_DNA"/>
</dbReference>
<evidence type="ECO:0000313" key="3">
    <source>
        <dbReference type="EMBL" id="GGE39487.1"/>
    </source>
</evidence>
<dbReference type="InterPro" id="IPR013766">
    <property type="entry name" value="Thioredoxin_domain"/>
</dbReference>
<proteinExistence type="predicted"/>
<feature type="chain" id="PRO_5047403391" description="Thioredoxin domain-containing protein" evidence="1">
    <location>
        <begin position="20"/>
        <end position="245"/>
    </location>
</feature>
<dbReference type="CDD" id="cd02966">
    <property type="entry name" value="TlpA_like_family"/>
    <property type="match status" value="1"/>
</dbReference>
<accession>A0ABQ1SK74</accession>
<evidence type="ECO:0000259" key="2">
    <source>
        <dbReference type="PROSITE" id="PS51352"/>
    </source>
</evidence>
<dbReference type="InterPro" id="IPR050553">
    <property type="entry name" value="Thioredoxin_ResA/DsbE_sf"/>
</dbReference>
<sequence>MIKFLIYLGLLLGLQLANAQKENVFYKTEDGKIVTQKQLDDRLENYKQIAKQISEKAKVSVTYLDTLTHKDSTIVSFKLAIDAEGISLASNQKNEVEENLLQKPFPKFSLSNLENENVNFEKYKGKPTMINFWFKNCAPCIDEMPALNKLQEKYKGKVHFVSITFNKVDEVKTFLTKNEFHFEHLVNAQAFCDDLGIKSYPMNIFLDKTGKVTSIENGIPYMMDENGKMSPGDESHFEAILKELL</sequence>
<dbReference type="Gene3D" id="3.40.30.10">
    <property type="entry name" value="Glutaredoxin"/>
    <property type="match status" value="1"/>
</dbReference>
<dbReference type="PANTHER" id="PTHR42852:SF17">
    <property type="entry name" value="THIOREDOXIN-LIKE PROTEIN HI_1115"/>
    <property type="match status" value="1"/>
</dbReference>
<dbReference type="Proteomes" id="UP000599179">
    <property type="component" value="Unassembled WGS sequence"/>
</dbReference>
<organism evidence="3 4">
    <name type="scientific">Psychroflexus planctonicus</name>
    <dbReference type="NCBI Taxonomy" id="1526575"/>
    <lineage>
        <taxon>Bacteria</taxon>
        <taxon>Pseudomonadati</taxon>
        <taxon>Bacteroidota</taxon>
        <taxon>Flavobacteriia</taxon>
        <taxon>Flavobacteriales</taxon>
        <taxon>Flavobacteriaceae</taxon>
        <taxon>Psychroflexus</taxon>
    </lineage>
</organism>
<dbReference type="Pfam" id="PF00578">
    <property type="entry name" value="AhpC-TSA"/>
    <property type="match status" value="1"/>
</dbReference>
<name>A0ABQ1SK74_9FLAO</name>